<evidence type="ECO:0000313" key="1">
    <source>
        <dbReference type="EMBL" id="KAK1739963.1"/>
    </source>
</evidence>
<organism evidence="1 2">
    <name type="scientific">Skeletonema marinoi</name>
    <dbReference type="NCBI Taxonomy" id="267567"/>
    <lineage>
        <taxon>Eukaryota</taxon>
        <taxon>Sar</taxon>
        <taxon>Stramenopiles</taxon>
        <taxon>Ochrophyta</taxon>
        <taxon>Bacillariophyta</taxon>
        <taxon>Coscinodiscophyceae</taxon>
        <taxon>Thalassiosirophycidae</taxon>
        <taxon>Thalassiosirales</taxon>
        <taxon>Skeletonemataceae</taxon>
        <taxon>Skeletonema</taxon>
        <taxon>Skeletonema marinoi-dohrnii complex</taxon>
    </lineage>
</organism>
<sequence length="131" mass="14613">MRVLIITPRNIRITQEQFEIIHSFQLTPRPLLPLKLLRQPPLLITLELLHPFLLVGAKAQFFLVAPEYRVGLRDALGFGHVGCAVQDLVEVRDLIFAVVAYEEEEGAGVGLDGVPEEGADSFVELFADHLD</sequence>
<evidence type="ECO:0000313" key="2">
    <source>
        <dbReference type="Proteomes" id="UP001224775"/>
    </source>
</evidence>
<protein>
    <submittedName>
        <fullName evidence="1">Uncharacterized protein</fullName>
    </submittedName>
</protein>
<proteinExistence type="predicted"/>
<dbReference type="EMBL" id="JATAAI010000017">
    <property type="protein sequence ID" value="KAK1739963.1"/>
    <property type="molecule type" value="Genomic_DNA"/>
</dbReference>
<gene>
    <name evidence="1" type="ORF">QTG54_009722</name>
</gene>
<keyword evidence="2" id="KW-1185">Reference proteome</keyword>
<dbReference type="Proteomes" id="UP001224775">
    <property type="component" value="Unassembled WGS sequence"/>
</dbReference>
<comment type="caution">
    <text evidence="1">The sequence shown here is derived from an EMBL/GenBank/DDBJ whole genome shotgun (WGS) entry which is preliminary data.</text>
</comment>
<accession>A0AAD9DBR3</accession>
<dbReference type="AlphaFoldDB" id="A0AAD9DBR3"/>
<reference evidence="1" key="1">
    <citation type="submission" date="2023-06" db="EMBL/GenBank/DDBJ databases">
        <title>Survivors Of The Sea: Transcriptome response of Skeletonema marinoi to long-term dormancy.</title>
        <authorList>
            <person name="Pinder M.I.M."/>
            <person name="Kourtchenko O."/>
            <person name="Robertson E.K."/>
            <person name="Larsson T."/>
            <person name="Maumus F."/>
            <person name="Osuna-Cruz C.M."/>
            <person name="Vancaester E."/>
            <person name="Stenow R."/>
            <person name="Vandepoele K."/>
            <person name="Ploug H."/>
            <person name="Bruchert V."/>
            <person name="Godhe A."/>
            <person name="Topel M."/>
        </authorList>
    </citation>
    <scope>NUCLEOTIDE SEQUENCE</scope>
    <source>
        <strain evidence="1">R05AC</strain>
    </source>
</reference>
<name>A0AAD9DBR3_9STRA</name>